<dbReference type="GO" id="GO:0000149">
    <property type="term" value="F:SNARE binding"/>
    <property type="evidence" value="ECO:0007669"/>
    <property type="project" value="TreeGrafter"/>
</dbReference>
<dbReference type="GO" id="GO:0001786">
    <property type="term" value="F:phosphatidylserine binding"/>
    <property type="evidence" value="ECO:0007669"/>
    <property type="project" value="TreeGrafter"/>
</dbReference>
<dbReference type="WBParaSite" id="MBELARI_LOCUS18540">
    <property type="protein sequence ID" value="MBELARI_LOCUS18540"/>
    <property type="gene ID" value="MBELARI_LOCUS18540"/>
</dbReference>
<evidence type="ECO:0000259" key="2">
    <source>
        <dbReference type="PROSITE" id="PS50004"/>
    </source>
</evidence>
<evidence type="ECO:0000256" key="1">
    <source>
        <dbReference type="ARBA" id="ARBA00022737"/>
    </source>
</evidence>
<dbReference type="InterPro" id="IPR000008">
    <property type="entry name" value="C2_dom"/>
</dbReference>
<dbReference type="PRINTS" id="PR00399">
    <property type="entry name" value="SYNAPTOTAGMN"/>
</dbReference>
<evidence type="ECO:0000313" key="3">
    <source>
        <dbReference type="Proteomes" id="UP000887575"/>
    </source>
</evidence>
<feature type="domain" description="C2" evidence="2">
    <location>
        <begin position="82"/>
        <end position="195"/>
    </location>
</feature>
<dbReference type="GO" id="GO:0005509">
    <property type="term" value="F:calcium ion binding"/>
    <property type="evidence" value="ECO:0007669"/>
    <property type="project" value="TreeGrafter"/>
</dbReference>
<dbReference type="AlphaFoldDB" id="A0AAF3J638"/>
<dbReference type="SMART" id="SM00239">
    <property type="entry name" value="C2"/>
    <property type="match status" value="2"/>
</dbReference>
<dbReference type="GO" id="GO:0070382">
    <property type="term" value="C:exocytic vesicle"/>
    <property type="evidence" value="ECO:0007669"/>
    <property type="project" value="TreeGrafter"/>
</dbReference>
<reference evidence="4" key="1">
    <citation type="submission" date="2024-02" db="UniProtKB">
        <authorList>
            <consortium name="WormBaseParasite"/>
        </authorList>
    </citation>
    <scope>IDENTIFICATION</scope>
</reference>
<dbReference type="Proteomes" id="UP000887575">
    <property type="component" value="Unassembled WGS sequence"/>
</dbReference>
<dbReference type="PROSITE" id="PS50004">
    <property type="entry name" value="C2"/>
    <property type="match status" value="2"/>
</dbReference>
<dbReference type="InterPro" id="IPR001565">
    <property type="entry name" value="Synaptotagmin"/>
</dbReference>
<dbReference type="PANTHER" id="PTHR10024">
    <property type="entry name" value="SYNAPTOTAGMIN"/>
    <property type="match status" value="1"/>
</dbReference>
<accession>A0AAF3J638</accession>
<dbReference type="PANTHER" id="PTHR10024:SF378">
    <property type="entry name" value="SYNAPTOTAGMIN BETA, ISOFORM D"/>
    <property type="match status" value="1"/>
</dbReference>
<feature type="domain" description="C2" evidence="2">
    <location>
        <begin position="205"/>
        <end position="333"/>
    </location>
</feature>
<name>A0AAF3J638_9BILA</name>
<dbReference type="InterPro" id="IPR035892">
    <property type="entry name" value="C2_domain_sf"/>
</dbReference>
<dbReference type="Pfam" id="PF00168">
    <property type="entry name" value="C2"/>
    <property type="match status" value="2"/>
</dbReference>
<dbReference type="GO" id="GO:0017156">
    <property type="term" value="P:calcium-ion regulated exocytosis"/>
    <property type="evidence" value="ECO:0007669"/>
    <property type="project" value="TreeGrafter"/>
</dbReference>
<dbReference type="CDD" id="cd00276">
    <property type="entry name" value="C2B_Synaptotagmin"/>
    <property type="match status" value="1"/>
</dbReference>
<protein>
    <recommendedName>
        <fullName evidence="2">C2 domain-containing protein</fullName>
    </recommendedName>
</protein>
<evidence type="ECO:0000313" key="4">
    <source>
        <dbReference type="WBParaSite" id="MBELARI_LOCUS18540"/>
    </source>
</evidence>
<sequence>MTSLVPAMRRFSLLETAETIISLPNASLQKDSRRPSEQDMADSALLFLERRRSSDHGIGSIQPDLYRRRGSIVRHEANGKPSVARVQVQMTYDFSKSDFIVTLLEVSHVIKLDEYSLAVSLSDTTLRRQSSKIVAGAPFHKETFKFPVSYEDLLDKSLTLQLLGATRIGSASSVLGSTSIDLSSIDPSDDVILWSDIELHNSGENLGELFVGIQYLPSAERLTITIHQAKGLPSKDALPNAVAKVYHLYDGKMVKKRKSGVRKNSANPIWNEALNFSCTMSQLINSQVEIHILDHDRIGNHRLIGQVLFGAGDRNDRMWKDLLAQKTVNPRWIPLRLL</sequence>
<dbReference type="GO" id="GO:0005886">
    <property type="term" value="C:plasma membrane"/>
    <property type="evidence" value="ECO:0007669"/>
    <property type="project" value="TreeGrafter"/>
</dbReference>
<proteinExistence type="predicted"/>
<organism evidence="3 4">
    <name type="scientific">Mesorhabditis belari</name>
    <dbReference type="NCBI Taxonomy" id="2138241"/>
    <lineage>
        <taxon>Eukaryota</taxon>
        <taxon>Metazoa</taxon>
        <taxon>Ecdysozoa</taxon>
        <taxon>Nematoda</taxon>
        <taxon>Chromadorea</taxon>
        <taxon>Rhabditida</taxon>
        <taxon>Rhabditina</taxon>
        <taxon>Rhabditomorpha</taxon>
        <taxon>Rhabditoidea</taxon>
        <taxon>Rhabditidae</taxon>
        <taxon>Mesorhabditinae</taxon>
        <taxon>Mesorhabditis</taxon>
    </lineage>
</organism>
<keyword evidence="3" id="KW-1185">Reference proteome</keyword>
<dbReference type="GO" id="GO:0005544">
    <property type="term" value="F:calcium-dependent phospholipid binding"/>
    <property type="evidence" value="ECO:0007669"/>
    <property type="project" value="TreeGrafter"/>
</dbReference>
<keyword evidence="1" id="KW-0677">Repeat</keyword>
<dbReference type="Gene3D" id="2.60.40.150">
    <property type="entry name" value="C2 domain"/>
    <property type="match status" value="2"/>
</dbReference>
<dbReference type="SUPFAM" id="SSF49562">
    <property type="entry name" value="C2 domain (Calcium/lipid-binding domain, CaLB)"/>
    <property type="match status" value="2"/>
</dbReference>
<dbReference type="GO" id="GO:0030276">
    <property type="term" value="F:clathrin binding"/>
    <property type="evidence" value="ECO:0007669"/>
    <property type="project" value="TreeGrafter"/>
</dbReference>